<keyword evidence="1" id="KW-0547">Nucleotide-binding</keyword>
<organism evidence="6 7">
    <name type="scientific">Anaerosolibacter carboniphilus</name>
    <dbReference type="NCBI Taxonomy" id="1417629"/>
    <lineage>
        <taxon>Bacteria</taxon>
        <taxon>Bacillati</taxon>
        <taxon>Bacillota</taxon>
        <taxon>Clostridia</taxon>
        <taxon>Peptostreptococcales</taxon>
        <taxon>Thermotaleaceae</taxon>
        <taxon>Anaerosolibacter</taxon>
    </lineage>
</organism>
<dbReference type="CDD" id="cd00009">
    <property type="entry name" value="AAA"/>
    <property type="match status" value="1"/>
</dbReference>
<dbReference type="InterPro" id="IPR002078">
    <property type="entry name" value="Sigma_54_int"/>
</dbReference>
<sequence length="543" mass="62663">MVDLIFKIDLEHRLTEIRCLGKANEWFDEQTWSESLGQKIDYILGTPVHPSGGILEIQSKFFKYQWMDEPQGVTLFLSRDGILLDLYEQTIQQVAEGIQIYDRNGYFLHGNPASEALEQYKNVDFKGKHIMDLYDLKEEFSTVLTVLRTQKPVLNRCDNFRMTTGKTLTTINSGYPLKINGTLYGACVFESDLSGLKRMKNRTFDLEAYVESQYPMHQEPLYTFDDIVHESESMREAIHFAKKVSLTDSSILLVGDTGTGKELMAQSIHSFSPRRHKPFIDVNCSAVPSNLFESMFFGTEKGAFTGSITKQGFFEMAEGGTLFLDEVNSITPEMQSKLLRVLQEKRFQRIGGSKYIHSDVRIITAANEDFFELMQQQKIRKDFYYRISTIKIDIPTLQERKEDIPALAKYFLDVFCKHYHKPSMTLSEKVLDLFLQYEWPGNVREFQHTIEYAFNRAPEDTIVLEFKHLPAYLQTIESVQHKTNQHTAAPLCKAGTFDMQMETFEKELIENILSIYGSNISRSAKALGMSRQSLQYRMRKLGI</sequence>
<dbReference type="AlphaFoldDB" id="A0A841L4Q6"/>
<dbReference type="InterPro" id="IPR027417">
    <property type="entry name" value="P-loop_NTPase"/>
</dbReference>
<evidence type="ECO:0000313" key="6">
    <source>
        <dbReference type="EMBL" id="MBB6217305.1"/>
    </source>
</evidence>
<gene>
    <name evidence="6" type="ORF">HNQ80_003424</name>
</gene>
<comment type="caution">
    <text evidence="6">The sequence shown here is derived from an EMBL/GenBank/DDBJ whole genome shotgun (WGS) entry which is preliminary data.</text>
</comment>
<dbReference type="SUPFAM" id="SSF52540">
    <property type="entry name" value="P-loop containing nucleoside triphosphate hydrolases"/>
    <property type="match status" value="1"/>
</dbReference>
<reference evidence="6 7" key="1">
    <citation type="submission" date="2020-08" db="EMBL/GenBank/DDBJ databases">
        <title>Genomic Encyclopedia of Type Strains, Phase IV (KMG-IV): sequencing the most valuable type-strain genomes for metagenomic binning, comparative biology and taxonomic classification.</title>
        <authorList>
            <person name="Goeker M."/>
        </authorList>
    </citation>
    <scope>NUCLEOTIDE SEQUENCE [LARGE SCALE GENOMIC DNA]</scope>
    <source>
        <strain evidence="6 7">DSM 103526</strain>
    </source>
</reference>
<evidence type="ECO:0000256" key="4">
    <source>
        <dbReference type="ARBA" id="ARBA00023163"/>
    </source>
</evidence>
<dbReference type="Pfam" id="PF00158">
    <property type="entry name" value="Sigma54_activat"/>
    <property type="match status" value="1"/>
</dbReference>
<dbReference type="Gene3D" id="3.30.450.20">
    <property type="entry name" value="PAS domain"/>
    <property type="match status" value="1"/>
</dbReference>
<keyword evidence="7" id="KW-1185">Reference proteome</keyword>
<dbReference type="PANTHER" id="PTHR32071">
    <property type="entry name" value="TRANSCRIPTIONAL REGULATORY PROTEIN"/>
    <property type="match status" value="1"/>
</dbReference>
<dbReference type="SUPFAM" id="SSF46689">
    <property type="entry name" value="Homeodomain-like"/>
    <property type="match status" value="1"/>
</dbReference>
<dbReference type="RefSeq" id="WP_184311806.1">
    <property type="nucleotide sequence ID" value="NZ_JACHEN010000022.1"/>
</dbReference>
<name>A0A841L4Q6_9FIRM</name>
<dbReference type="PROSITE" id="PS00676">
    <property type="entry name" value="SIGMA54_INTERACT_2"/>
    <property type="match status" value="1"/>
</dbReference>
<evidence type="ECO:0000256" key="1">
    <source>
        <dbReference type="ARBA" id="ARBA00022741"/>
    </source>
</evidence>
<evidence type="ECO:0000256" key="3">
    <source>
        <dbReference type="ARBA" id="ARBA00023015"/>
    </source>
</evidence>
<dbReference type="InterPro" id="IPR025943">
    <property type="entry name" value="Sigma_54_int_dom_ATP-bd_2"/>
</dbReference>
<feature type="domain" description="Sigma-54 factor interaction" evidence="5">
    <location>
        <begin position="227"/>
        <end position="455"/>
    </location>
</feature>
<dbReference type="SUPFAM" id="SSF55785">
    <property type="entry name" value="PYP-like sensor domain (PAS domain)"/>
    <property type="match status" value="1"/>
</dbReference>
<dbReference type="GO" id="GO:0043565">
    <property type="term" value="F:sequence-specific DNA binding"/>
    <property type="evidence" value="ECO:0007669"/>
    <property type="project" value="InterPro"/>
</dbReference>
<proteinExistence type="predicted"/>
<evidence type="ECO:0000256" key="2">
    <source>
        <dbReference type="ARBA" id="ARBA00022840"/>
    </source>
</evidence>
<dbReference type="Gene3D" id="1.10.8.60">
    <property type="match status" value="1"/>
</dbReference>
<keyword evidence="2" id="KW-0067">ATP-binding</keyword>
<dbReference type="InterPro" id="IPR058031">
    <property type="entry name" value="AAA_lid_NorR"/>
</dbReference>
<dbReference type="InterPro" id="IPR035965">
    <property type="entry name" value="PAS-like_dom_sf"/>
</dbReference>
<accession>A0A841L4Q6</accession>
<dbReference type="Proteomes" id="UP000579281">
    <property type="component" value="Unassembled WGS sequence"/>
</dbReference>
<dbReference type="Pfam" id="PF02954">
    <property type="entry name" value="HTH_8"/>
    <property type="match status" value="1"/>
</dbReference>
<dbReference type="SMART" id="SM00382">
    <property type="entry name" value="AAA"/>
    <property type="match status" value="1"/>
</dbReference>
<dbReference type="FunFam" id="3.40.50.300:FF:000006">
    <property type="entry name" value="DNA-binding transcriptional regulator NtrC"/>
    <property type="match status" value="1"/>
</dbReference>
<dbReference type="PRINTS" id="PR01590">
    <property type="entry name" value="HTHFIS"/>
</dbReference>
<keyword evidence="4" id="KW-0804">Transcription</keyword>
<dbReference type="GO" id="GO:0006355">
    <property type="term" value="P:regulation of DNA-templated transcription"/>
    <property type="evidence" value="ECO:0007669"/>
    <property type="project" value="InterPro"/>
</dbReference>
<keyword evidence="3" id="KW-0805">Transcription regulation</keyword>
<dbReference type="Gene3D" id="3.40.50.300">
    <property type="entry name" value="P-loop containing nucleotide triphosphate hydrolases"/>
    <property type="match status" value="1"/>
</dbReference>
<dbReference type="Gene3D" id="1.10.10.60">
    <property type="entry name" value="Homeodomain-like"/>
    <property type="match status" value="1"/>
</dbReference>
<dbReference type="EMBL" id="JACHEN010000022">
    <property type="protein sequence ID" value="MBB6217305.1"/>
    <property type="molecule type" value="Genomic_DNA"/>
</dbReference>
<dbReference type="InterPro" id="IPR002197">
    <property type="entry name" value="HTH_Fis"/>
</dbReference>
<dbReference type="InterPro" id="IPR003593">
    <property type="entry name" value="AAA+_ATPase"/>
</dbReference>
<dbReference type="Pfam" id="PF25601">
    <property type="entry name" value="AAA_lid_14"/>
    <property type="match status" value="1"/>
</dbReference>
<evidence type="ECO:0000259" key="5">
    <source>
        <dbReference type="PROSITE" id="PS50045"/>
    </source>
</evidence>
<dbReference type="InterPro" id="IPR009057">
    <property type="entry name" value="Homeodomain-like_sf"/>
</dbReference>
<dbReference type="PROSITE" id="PS00675">
    <property type="entry name" value="SIGMA54_INTERACT_1"/>
    <property type="match status" value="1"/>
</dbReference>
<protein>
    <submittedName>
        <fullName evidence="6">Arginine utilization regulatory protein</fullName>
    </submittedName>
</protein>
<dbReference type="PANTHER" id="PTHR32071:SF74">
    <property type="entry name" value="TRANSCRIPTIONAL ACTIVATOR ROCR"/>
    <property type="match status" value="1"/>
</dbReference>
<dbReference type="GO" id="GO:0005524">
    <property type="term" value="F:ATP binding"/>
    <property type="evidence" value="ECO:0007669"/>
    <property type="project" value="UniProtKB-KW"/>
</dbReference>
<dbReference type="InterPro" id="IPR025662">
    <property type="entry name" value="Sigma_54_int_dom_ATP-bd_1"/>
</dbReference>
<evidence type="ECO:0000313" key="7">
    <source>
        <dbReference type="Proteomes" id="UP000579281"/>
    </source>
</evidence>
<dbReference type="PROSITE" id="PS50045">
    <property type="entry name" value="SIGMA54_INTERACT_4"/>
    <property type="match status" value="1"/>
</dbReference>